<dbReference type="RefSeq" id="WP_162361241.1">
    <property type="nucleotide sequence ID" value="NZ_CP047591.1"/>
</dbReference>
<accession>A0A6P1MIP1</accession>
<comment type="similarity">
    <text evidence="1">Belongs to the myoviridae tail sheath protein family.</text>
</comment>
<feature type="domain" description="Tail sheath protein C-terminal" evidence="2">
    <location>
        <begin position="237"/>
        <end position="361"/>
    </location>
</feature>
<reference evidence="3 4" key="1">
    <citation type="submission" date="2020-01" db="EMBL/GenBank/DDBJ databases">
        <title>Genomic analysis of Aminipila sp. CBA3637.</title>
        <authorList>
            <person name="Kim Y.B."/>
            <person name="Roh S.W."/>
        </authorList>
    </citation>
    <scope>NUCLEOTIDE SEQUENCE [LARGE SCALE GENOMIC DNA]</scope>
    <source>
        <strain evidence="3 4">CBA3637</strain>
    </source>
</reference>
<dbReference type="KEGG" id="amic:Ami3637_02900"/>
<dbReference type="EMBL" id="CP047591">
    <property type="protein sequence ID" value="QHI71466.1"/>
    <property type="molecule type" value="Genomic_DNA"/>
</dbReference>
<protein>
    <submittedName>
        <fullName evidence="3">Phage tail protein</fullName>
    </submittedName>
</protein>
<sequence length="362" mass="40367">MIKLPNIEVTFKQLAGSLIERSERGIAVLIVKDDTDKTIGVKEYSSILSVEKDKVKYSDENFQYIKDIFNFSLNKVVVVRVDKTGGKIADALAMIEKNVKTGWITIASGVAEEWTTLASWIKSKEQEEKTYKAVVYKAAVTDCKHLVNFSNDSVTFADTRGKVSGEKYCPSLIGILASCNVKRGTTYFKCANLTKVEEVADNQAAVGAGKFVLINDLDSVQIALGVNSMTTTDGKTATEDMKYIDVVEAMDLIQDDISSVFKHEYLGNYKNNYDNQILLISSVNSYFKQLANQDILDSSYENKVDVDVESQRLAWVGTGKSEAETWTEQQVKNNAYKRTVYLYGDIKILGAMENLQFNINLA</sequence>
<proteinExistence type="inferred from homology"/>
<dbReference type="Gene3D" id="3.30.1370.220">
    <property type="match status" value="1"/>
</dbReference>
<gene>
    <name evidence="3" type="ORF">Ami3637_02900</name>
</gene>
<evidence type="ECO:0000313" key="3">
    <source>
        <dbReference type="EMBL" id="QHI71466.1"/>
    </source>
</evidence>
<dbReference type="Gene3D" id="3.40.50.11790">
    <property type="match status" value="1"/>
</dbReference>
<evidence type="ECO:0000259" key="2">
    <source>
        <dbReference type="Pfam" id="PF17482"/>
    </source>
</evidence>
<dbReference type="AlphaFoldDB" id="A0A6P1MIP1"/>
<keyword evidence="4" id="KW-1185">Reference proteome</keyword>
<organism evidence="3 4">
    <name type="scientific">Aminipila terrae</name>
    <dbReference type="NCBI Taxonomy" id="2697030"/>
    <lineage>
        <taxon>Bacteria</taxon>
        <taxon>Bacillati</taxon>
        <taxon>Bacillota</taxon>
        <taxon>Clostridia</taxon>
        <taxon>Peptostreptococcales</taxon>
        <taxon>Anaerovoracaceae</taxon>
        <taxon>Aminipila</taxon>
    </lineage>
</organism>
<dbReference type="Pfam" id="PF17482">
    <property type="entry name" value="Phage_sheath_1C"/>
    <property type="match status" value="1"/>
</dbReference>
<evidence type="ECO:0000256" key="1">
    <source>
        <dbReference type="ARBA" id="ARBA00008005"/>
    </source>
</evidence>
<evidence type="ECO:0000313" key="4">
    <source>
        <dbReference type="Proteomes" id="UP000463883"/>
    </source>
</evidence>
<dbReference type="Proteomes" id="UP000463883">
    <property type="component" value="Chromosome"/>
</dbReference>
<dbReference type="InterPro" id="IPR020287">
    <property type="entry name" value="Tail_sheath_C"/>
</dbReference>
<name>A0A6P1MIP1_9FIRM</name>